<evidence type="ECO:0000256" key="3">
    <source>
        <dbReference type="ARBA" id="ARBA00023274"/>
    </source>
</evidence>
<comment type="subunit">
    <text evidence="5">Part of the 50S ribosomal subunit.</text>
</comment>
<dbReference type="PANTHER" id="PTHR10746:SF6">
    <property type="entry name" value="LARGE RIBOSOMAL SUBUNIT PROTEIN UL4M"/>
    <property type="match status" value="1"/>
</dbReference>
<accession>A0A5C5ZL12</accession>
<gene>
    <name evidence="5 7" type="primary">rplD</name>
    <name evidence="7" type="ORF">Mal64_15940</name>
</gene>
<dbReference type="GO" id="GO:0006412">
    <property type="term" value="P:translation"/>
    <property type="evidence" value="ECO:0007669"/>
    <property type="project" value="UniProtKB-UniRule"/>
</dbReference>
<sequence length="219" mass="23685">MPKLTVHDRKGNKVGTYAVEPTDFAASINKQLLHDAVVMYQANARQGTHKTKTRAEVAAAGKKMYRQKGTGNARAGHKRSGIRRGGGHIHAIRPRDYSYSMPRKALRLATRMALASKVQDDELVVIDELAFDAPKTKDMAHLLKVLGVDDSSLLITTEGVDTNVYKSARNIQRVDVSRASDLNALLLLSARRVLITKAALDALKSSAQATGAKTAAAEG</sequence>
<proteinExistence type="inferred from homology"/>
<name>A0A5C5ZL12_9BACT</name>
<feature type="region of interest" description="Disordered" evidence="6">
    <location>
        <begin position="66"/>
        <end position="87"/>
    </location>
</feature>
<comment type="caution">
    <text evidence="7">The sequence shown here is derived from an EMBL/GenBank/DDBJ whole genome shotgun (WGS) entry which is preliminary data.</text>
</comment>
<comment type="similarity">
    <text evidence="1 5">Belongs to the universal ribosomal protein uL4 family.</text>
</comment>
<dbReference type="HAMAP" id="MF_01328_B">
    <property type="entry name" value="Ribosomal_uL4_B"/>
    <property type="match status" value="1"/>
</dbReference>
<dbReference type="EMBL" id="SJPQ01000002">
    <property type="protein sequence ID" value="TWT88122.1"/>
    <property type="molecule type" value="Genomic_DNA"/>
</dbReference>
<dbReference type="AlphaFoldDB" id="A0A5C5ZL12"/>
<keyword evidence="3 5" id="KW-0687">Ribonucleoprotein</keyword>
<protein>
    <recommendedName>
        <fullName evidence="4 5">Large ribosomal subunit protein uL4</fullName>
    </recommendedName>
</protein>
<evidence type="ECO:0000256" key="6">
    <source>
        <dbReference type="SAM" id="MobiDB-lite"/>
    </source>
</evidence>
<organism evidence="7 8">
    <name type="scientific">Pseudobythopirellula maris</name>
    <dbReference type="NCBI Taxonomy" id="2527991"/>
    <lineage>
        <taxon>Bacteria</taxon>
        <taxon>Pseudomonadati</taxon>
        <taxon>Planctomycetota</taxon>
        <taxon>Planctomycetia</taxon>
        <taxon>Pirellulales</taxon>
        <taxon>Lacipirellulaceae</taxon>
        <taxon>Pseudobythopirellula</taxon>
    </lineage>
</organism>
<dbReference type="InterPro" id="IPR013005">
    <property type="entry name" value="Ribosomal_uL4-like"/>
</dbReference>
<evidence type="ECO:0000313" key="7">
    <source>
        <dbReference type="EMBL" id="TWT88122.1"/>
    </source>
</evidence>
<dbReference type="Proteomes" id="UP000315440">
    <property type="component" value="Unassembled WGS sequence"/>
</dbReference>
<dbReference type="GO" id="GO:1990904">
    <property type="term" value="C:ribonucleoprotein complex"/>
    <property type="evidence" value="ECO:0007669"/>
    <property type="project" value="UniProtKB-KW"/>
</dbReference>
<dbReference type="GO" id="GO:0003735">
    <property type="term" value="F:structural constituent of ribosome"/>
    <property type="evidence" value="ECO:0007669"/>
    <property type="project" value="InterPro"/>
</dbReference>
<evidence type="ECO:0000256" key="5">
    <source>
        <dbReference type="HAMAP-Rule" id="MF_01328"/>
    </source>
</evidence>
<evidence type="ECO:0000313" key="8">
    <source>
        <dbReference type="Proteomes" id="UP000315440"/>
    </source>
</evidence>
<dbReference type="InterPro" id="IPR023574">
    <property type="entry name" value="Ribosomal_uL4_dom_sf"/>
</dbReference>
<comment type="function">
    <text evidence="5">Forms part of the polypeptide exit tunnel.</text>
</comment>
<comment type="function">
    <text evidence="5">One of the primary rRNA binding proteins, this protein initially binds near the 5'-end of the 23S rRNA. It is important during the early stages of 50S assembly. It makes multiple contacts with different domains of the 23S rRNA in the assembled 50S subunit and ribosome.</text>
</comment>
<dbReference type="GO" id="GO:0005840">
    <property type="term" value="C:ribosome"/>
    <property type="evidence" value="ECO:0007669"/>
    <property type="project" value="UniProtKB-KW"/>
</dbReference>
<dbReference type="Pfam" id="PF00573">
    <property type="entry name" value="Ribosomal_L4"/>
    <property type="match status" value="1"/>
</dbReference>
<feature type="compositionally biased region" description="Basic residues" evidence="6">
    <location>
        <begin position="75"/>
        <end position="87"/>
    </location>
</feature>
<dbReference type="RefSeq" id="WP_146398911.1">
    <property type="nucleotide sequence ID" value="NZ_SJPQ01000002.1"/>
</dbReference>
<dbReference type="SUPFAM" id="SSF52166">
    <property type="entry name" value="Ribosomal protein L4"/>
    <property type="match status" value="1"/>
</dbReference>
<keyword evidence="5" id="KW-0694">RNA-binding</keyword>
<keyword evidence="8" id="KW-1185">Reference proteome</keyword>
<dbReference type="Gene3D" id="3.40.1370.10">
    <property type="match status" value="1"/>
</dbReference>
<evidence type="ECO:0000256" key="4">
    <source>
        <dbReference type="ARBA" id="ARBA00035244"/>
    </source>
</evidence>
<evidence type="ECO:0000256" key="2">
    <source>
        <dbReference type="ARBA" id="ARBA00022980"/>
    </source>
</evidence>
<dbReference type="GO" id="GO:0019843">
    <property type="term" value="F:rRNA binding"/>
    <property type="evidence" value="ECO:0007669"/>
    <property type="project" value="UniProtKB-UniRule"/>
</dbReference>
<evidence type="ECO:0000256" key="1">
    <source>
        <dbReference type="ARBA" id="ARBA00010528"/>
    </source>
</evidence>
<dbReference type="InterPro" id="IPR002136">
    <property type="entry name" value="Ribosomal_uL4"/>
</dbReference>
<dbReference type="OrthoDB" id="9803201at2"/>
<keyword evidence="5" id="KW-0699">rRNA-binding</keyword>
<keyword evidence="2 5" id="KW-0689">Ribosomal protein</keyword>
<reference evidence="7 8" key="1">
    <citation type="submission" date="2019-02" db="EMBL/GenBank/DDBJ databases">
        <title>Deep-cultivation of Planctomycetes and their phenomic and genomic characterization uncovers novel biology.</title>
        <authorList>
            <person name="Wiegand S."/>
            <person name="Jogler M."/>
            <person name="Boedeker C."/>
            <person name="Pinto D."/>
            <person name="Vollmers J."/>
            <person name="Rivas-Marin E."/>
            <person name="Kohn T."/>
            <person name="Peeters S.H."/>
            <person name="Heuer A."/>
            <person name="Rast P."/>
            <person name="Oberbeckmann S."/>
            <person name="Bunk B."/>
            <person name="Jeske O."/>
            <person name="Meyerdierks A."/>
            <person name="Storesund J.E."/>
            <person name="Kallscheuer N."/>
            <person name="Luecker S."/>
            <person name="Lage O.M."/>
            <person name="Pohl T."/>
            <person name="Merkel B.J."/>
            <person name="Hornburger P."/>
            <person name="Mueller R.-W."/>
            <person name="Bruemmer F."/>
            <person name="Labrenz M."/>
            <person name="Spormann A.M."/>
            <person name="Op Den Camp H."/>
            <person name="Overmann J."/>
            <person name="Amann R."/>
            <person name="Jetten M.S.M."/>
            <person name="Mascher T."/>
            <person name="Medema M.H."/>
            <person name="Devos D.P."/>
            <person name="Kaster A.-K."/>
            <person name="Ovreas L."/>
            <person name="Rohde M."/>
            <person name="Galperin M.Y."/>
            <person name="Jogler C."/>
        </authorList>
    </citation>
    <scope>NUCLEOTIDE SEQUENCE [LARGE SCALE GENOMIC DNA]</scope>
    <source>
        <strain evidence="7 8">Mal64</strain>
    </source>
</reference>
<dbReference type="PANTHER" id="PTHR10746">
    <property type="entry name" value="50S RIBOSOMAL PROTEIN L4"/>
    <property type="match status" value="1"/>
</dbReference>
<dbReference type="NCBIfam" id="TIGR03953">
    <property type="entry name" value="rplD_bact"/>
    <property type="match status" value="1"/>
</dbReference>